<evidence type="ECO:0000313" key="4">
    <source>
        <dbReference type="Proteomes" id="UP000277577"/>
    </source>
</evidence>
<evidence type="ECO:0000313" key="1">
    <source>
        <dbReference type="EMBL" id="KTC80068.1"/>
    </source>
</evidence>
<dbReference type="EMBL" id="LNXW01000013">
    <property type="protein sequence ID" value="KTC80068.1"/>
    <property type="molecule type" value="Genomic_DNA"/>
</dbReference>
<dbReference type="EMBL" id="LR134173">
    <property type="protein sequence ID" value="VEB38570.1"/>
    <property type="molecule type" value="Genomic_DNA"/>
</dbReference>
<dbReference type="Proteomes" id="UP000277577">
    <property type="component" value="Chromosome"/>
</dbReference>
<organism evidence="1 3">
    <name type="scientific">Legionella cherrii</name>
    <dbReference type="NCBI Taxonomy" id="28084"/>
    <lineage>
        <taxon>Bacteria</taxon>
        <taxon>Pseudomonadati</taxon>
        <taxon>Pseudomonadota</taxon>
        <taxon>Gammaproteobacteria</taxon>
        <taxon>Legionellales</taxon>
        <taxon>Legionellaceae</taxon>
        <taxon>Legionella</taxon>
    </lineage>
</organism>
<dbReference type="RefSeq" id="WP_028380082.1">
    <property type="nucleotide sequence ID" value="NZ_CAAAIT010000001.1"/>
</dbReference>
<protein>
    <submittedName>
        <fullName evidence="1">Uncharacterized protein</fullName>
    </submittedName>
</protein>
<dbReference type="PATRIC" id="fig|28084.5.peg.2262"/>
<proteinExistence type="predicted"/>
<dbReference type="Proteomes" id="UP000054921">
    <property type="component" value="Unassembled WGS sequence"/>
</dbReference>
<dbReference type="AlphaFoldDB" id="A0A0W0SAI4"/>
<reference evidence="1 3" key="1">
    <citation type="submission" date="2015-11" db="EMBL/GenBank/DDBJ databases">
        <title>Genomic analysis of 38 Legionella species identifies large and diverse effector repertoires.</title>
        <authorList>
            <person name="Burstein D."/>
            <person name="Amaro F."/>
            <person name="Zusman T."/>
            <person name="Lifshitz Z."/>
            <person name="Cohen O."/>
            <person name="Gilbert J.A."/>
            <person name="Pupko T."/>
            <person name="Shuman H.A."/>
            <person name="Segal G."/>
        </authorList>
    </citation>
    <scope>NUCLEOTIDE SEQUENCE [LARGE SCALE GENOMIC DNA]</scope>
    <source>
        <strain evidence="1 3">ORW</strain>
    </source>
</reference>
<accession>A0A0W0SAI4</accession>
<gene>
    <name evidence="1" type="ORF">Lche_2088</name>
    <name evidence="2" type="ORF">NCTC11976_02801</name>
</gene>
<dbReference type="OrthoDB" id="5653587at2"/>
<evidence type="ECO:0000313" key="3">
    <source>
        <dbReference type="Proteomes" id="UP000054921"/>
    </source>
</evidence>
<reference evidence="2 4" key="2">
    <citation type="submission" date="2018-12" db="EMBL/GenBank/DDBJ databases">
        <authorList>
            <consortium name="Pathogen Informatics"/>
        </authorList>
    </citation>
    <scope>NUCLEOTIDE SEQUENCE [LARGE SCALE GENOMIC DNA]</scope>
    <source>
        <strain evidence="2 4">NCTC11976</strain>
    </source>
</reference>
<evidence type="ECO:0000313" key="2">
    <source>
        <dbReference type="EMBL" id="VEB38570.1"/>
    </source>
</evidence>
<keyword evidence="4" id="KW-1185">Reference proteome</keyword>
<sequence length="85" mass="9916">MKMKPHEWMNEDGELNLITRTQKKLAQAPQSQAIFSQYLFFKQHDLTGAQQIRKNVNHAMEIAYERDVGFGPTEHADLPHNKFGY</sequence>
<name>A0A0W0SAI4_9GAMM</name>